<feature type="chain" id="PRO_5030925567" description="Phytocyanin domain-containing protein" evidence="1">
    <location>
        <begin position="27"/>
        <end position="422"/>
    </location>
</feature>
<proteinExistence type="predicted"/>
<dbReference type="Gene3D" id="2.60.40.420">
    <property type="entry name" value="Cupredoxins - blue copper proteins"/>
    <property type="match status" value="1"/>
</dbReference>
<dbReference type="SUPFAM" id="SSF49503">
    <property type="entry name" value="Cupredoxins"/>
    <property type="match status" value="1"/>
</dbReference>
<reference evidence="2" key="1">
    <citation type="submission" date="2021-01" db="EMBL/GenBank/DDBJ databases">
        <authorList>
            <person name="Corre E."/>
            <person name="Pelletier E."/>
            <person name="Niang G."/>
            <person name="Scheremetjew M."/>
            <person name="Finn R."/>
            <person name="Kale V."/>
            <person name="Holt S."/>
            <person name="Cochrane G."/>
            <person name="Meng A."/>
            <person name="Brown T."/>
            <person name="Cohen L."/>
        </authorList>
    </citation>
    <scope>NUCLEOTIDE SEQUENCE</scope>
    <source>
        <strain evidence="2">SL-175</strain>
    </source>
</reference>
<name>A0A7S0X4H7_9CHLO</name>
<evidence type="ECO:0000256" key="1">
    <source>
        <dbReference type="SAM" id="SignalP"/>
    </source>
</evidence>
<gene>
    <name evidence="2" type="ORF">MANT1106_LOCUS3900</name>
</gene>
<feature type="signal peptide" evidence="1">
    <location>
        <begin position="1"/>
        <end position="26"/>
    </location>
</feature>
<organism evidence="2">
    <name type="scientific">Mantoniella antarctica</name>
    <dbReference type="NCBI Taxonomy" id="81844"/>
    <lineage>
        <taxon>Eukaryota</taxon>
        <taxon>Viridiplantae</taxon>
        <taxon>Chlorophyta</taxon>
        <taxon>Mamiellophyceae</taxon>
        <taxon>Mamiellales</taxon>
        <taxon>Mamiellaceae</taxon>
        <taxon>Mantoniella</taxon>
    </lineage>
</organism>
<evidence type="ECO:0000313" key="2">
    <source>
        <dbReference type="EMBL" id="CAD8701218.1"/>
    </source>
</evidence>
<protein>
    <recommendedName>
        <fullName evidence="3">Phytocyanin domain-containing protein</fullName>
    </recommendedName>
</protein>
<accession>A0A7S0X4H7</accession>
<dbReference type="InterPro" id="IPR008972">
    <property type="entry name" value="Cupredoxin"/>
</dbReference>
<dbReference type="AlphaFoldDB" id="A0A7S0X4H7"/>
<dbReference type="PROSITE" id="PS51257">
    <property type="entry name" value="PROKAR_LIPOPROTEIN"/>
    <property type="match status" value="1"/>
</dbReference>
<sequence>MAHVLRPNAAFLVTAVVLALVAGATATSGCYDTTTHKCDCAVTEAACQGTWSAQCKCVAVASSKVNMTQPWCTPTEDQSSRFACRPFPASYTAVSGATLEMVINTGHDVKLMADKAAYDACTMTSATNLNTMVAKGTENFKYHFNKPGTYYMSTSKDGACKSGQKITVITTGAETKDVNEFSSARIFAPAWHSNPGVDDDFTAFGKGVFHTKAYDDELHTTCEHDGCLDRKVSRGSCYFAGEDFHMGHAVFCDVSEVECCGYIGCKTNRGKFENGTSHGYYYYAPGYVSRGTCCHCMASCDRSKENATAMSAGVCSYRDVTSKVNNCQREPNKDSLLSTTIGFLQCAVTSDLTVADMTVRETSATRAASQAASSAAGVRSPLAFSAMAALGAVMTTSSSFPSRTTVLMAGILGLAVSSPWNY</sequence>
<keyword evidence="1" id="KW-0732">Signal</keyword>
<dbReference type="EMBL" id="HBFC01006926">
    <property type="protein sequence ID" value="CAD8701218.1"/>
    <property type="molecule type" value="Transcribed_RNA"/>
</dbReference>
<evidence type="ECO:0008006" key="3">
    <source>
        <dbReference type="Google" id="ProtNLM"/>
    </source>
</evidence>